<comment type="caution">
    <text evidence="1">The sequence shown here is derived from an EMBL/GenBank/DDBJ whole genome shotgun (WGS) entry which is preliminary data.</text>
</comment>
<accession>A0ABX0N783</accession>
<dbReference type="Proteomes" id="UP000610594">
    <property type="component" value="Unassembled WGS sequence"/>
</dbReference>
<sequence>RGRGSENKVPFIAAVQISPEGHPVYAIFSRVKTFGKADVAQWSQLQNDFSELADIRRARFFIAFW</sequence>
<proteinExistence type="predicted"/>
<keyword evidence="2" id="KW-1185">Reference proteome</keyword>
<dbReference type="EMBL" id="WHJF01000618">
    <property type="protein sequence ID" value="NHZ67339.1"/>
    <property type="molecule type" value="Genomic_DNA"/>
</dbReference>
<name>A0ABX0N783_9BURK</name>
<protein>
    <recommendedName>
        <fullName evidence="3">Transposase</fullName>
    </recommendedName>
</protein>
<gene>
    <name evidence="1" type="ORF">F1735_34815</name>
</gene>
<evidence type="ECO:0000313" key="1">
    <source>
        <dbReference type="EMBL" id="NHZ67339.1"/>
    </source>
</evidence>
<reference evidence="1 2" key="1">
    <citation type="submission" date="2019-10" db="EMBL/GenBank/DDBJ databases">
        <title>Taxonomy of Antarctic Massilia spp.: description of Massilia rubra sp. nov., Massilia aquatica sp. nov., Massilia mucilaginosa sp. nov., Massilia frigida sp. nov. isolated from streams, lakes and regoliths.</title>
        <authorList>
            <person name="Holochova P."/>
            <person name="Sedlacek I."/>
            <person name="Kralova S."/>
            <person name="Maslanova I."/>
            <person name="Busse H.-J."/>
            <person name="Stankova E."/>
            <person name="Vrbovska V."/>
            <person name="Kovarovic V."/>
            <person name="Bartak M."/>
            <person name="Svec P."/>
            <person name="Pantucek R."/>
        </authorList>
    </citation>
    <scope>NUCLEOTIDE SEQUENCE [LARGE SCALE GENOMIC DNA]</scope>
    <source>
        <strain evidence="1 2">CCM 8694</strain>
    </source>
</reference>
<evidence type="ECO:0000313" key="2">
    <source>
        <dbReference type="Proteomes" id="UP000610594"/>
    </source>
</evidence>
<feature type="non-terminal residue" evidence="1">
    <location>
        <position position="1"/>
    </location>
</feature>
<evidence type="ECO:0008006" key="3">
    <source>
        <dbReference type="Google" id="ProtNLM"/>
    </source>
</evidence>
<organism evidence="1 2">
    <name type="scientific">Massilia genomosp. 1</name>
    <dbReference type="NCBI Taxonomy" id="2609280"/>
    <lineage>
        <taxon>Bacteria</taxon>
        <taxon>Pseudomonadati</taxon>
        <taxon>Pseudomonadota</taxon>
        <taxon>Betaproteobacteria</taxon>
        <taxon>Burkholderiales</taxon>
        <taxon>Oxalobacteraceae</taxon>
        <taxon>Telluria group</taxon>
        <taxon>Massilia</taxon>
    </lineage>
</organism>